<feature type="region of interest" description="Disordered" evidence="1">
    <location>
        <begin position="55"/>
        <end position="106"/>
    </location>
</feature>
<organism evidence="2 3">
    <name type="scientific">Streptomyces subrutilus</name>
    <dbReference type="NCBI Taxonomy" id="36818"/>
    <lineage>
        <taxon>Bacteria</taxon>
        <taxon>Bacillati</taxon>
        <taxon>Actinomycetota</taxon>
        <taxon>Actinomycetes</taxon>
        <taxon>Kitasatosporales</taxon>
        <taxon>Streptomycetaceae</taxon>
        <taxon>Streptomyces</taxon>
    </lineage>
</organism>
<dbReference type="EMBL" id="BMVX01000007">
    <property type="protein sequence ID" value="GGZ63161.1"/>
    <property type="molecule type" value="Genomic_DNA"/>
</dbReference>
<gene>
    <name evidence="2" type="ORF">GCM10010371_23370</name>
</gene>
<comment type="caution">
    <text evidence="2">The sequence shown here is derived from an EMBL/GenBank/DDBJ whole genome shotgun (WGS) entry which is preliminary data.</text>
</comment>
<proteinExistence type="predicted"/>
<name>A0A918QNL2_9ACTN</name>
<dbReference type="Proteomes" id="UP000634660">
    <property type="component" value="Unassembled WGS sequence"/>
</dbReference>
<evidence type="ECO:0000313" key="3">
    <source>
        <dbReference type="Proteomes" id="UP000634660"/>
    </source>
</evidence>
<reference evidence="2" key="1">
    <citation type="journal article" date="2014" name="Int. J. Syst. Evol. Microbiol.">
        <title>Complete genome sequence of Corynebacterium casei LMG S-19264T (=DSM 44701T), isolated from a smear-ripened cheese.</title>
        <authorList>
            <consortium name="US DOE Joint Genome Institute (JGI-PGF)"/>
            <person name="Walter F."/>
            <person name="Albersmeier A."/>
            <person name="Kalinowski J."/>
            <person name="Ruckert C."/>
        </authorList>
    </citation>
    <scope>NUCLEOTIDE SEQUENCE</scope>
    <source>
        <strain evidence="2">JCM 4834</strain>
    </source>
</reference>
<protein>
    <submittedName>
        <fullName evidence="2">Uncharacterized protein</fullName>
    </submittedName>
</protein>
<evidence type="ECO:0000313" key="2">
    <source>
        <dbReference type="EMBL" id="GGZ63161.1"/>
    </source>
</evidence>
<accession>A0A918QNL2</accession>
<evidence type="ECO:0000256" key="1">
    <source>
        <dbReference type="SAM" id="MobiDB-lite"/>
    </source>
</evidence>
<dbReference type="AlphaFoldDB" id="A0A918QNL2"/>
<reference evidence="2" key="2">
    <citation type="submission" date="2020-09" db="EMBL/GenBank/DDBJ databases">
        <authorList>
            <person name="Sun Q."/>
            <person name="Ohkuma M."/>
        </authorList>
    </citation>
    <scope>NUCLEOTIDE SEQUENCE</scope>
    <source>
        <strain evidence="2">JCM 4834</strain>
    </source>
</reference>
<sequence>MPRTLSAPLTAVPDATAVPDVTAVPDAPDRRVVHQAPPERTVHQRVRTVVFPTVGKTPAKGFSNFQPHRKPHTCDATRSNSGRITLRDRAHRTPPGRSPAAPGSIRIRPEDVRYMRLSGAPERWAL</sequence>